<organism evidence="1">
    <name type="scientific">Rhizophora mucronata</name>
    <name type="common">Asiatic mangrove</name>
    <dbReference type="NCBI Taxonomy" id="61149"/>
    <lineage>
        <taxon>Eukaryota</taxon>
        <taxon>Viridiplantae</taxon>
        <taxon>Streptophyta</taxon>
        <taxon>Embryophyta</taxon>
        <taxon>Tracheophyta</taxon>
        <taxon>Spermatophyta</taxon>
        <taxon>Magnoliopsida</taxon>
        <taxon>eudicotyledons</taxon>
        <taxon>Gunneridae</taxon>
        <taxon>Pentapetalae</taxon>
        <taxon>rosids</taxon>
        <taxon>fabids</taxon>
        <taxon>Malpighiales</taxon>
        <taxon>Rhizophoraceae</taxon>
        <taxon>Rhizophora</taxon>
    </lineage>
</organism>
<protein>
    <submittedName>
        <fullName evidence="1">Uncharacterized protein</fullName>
    </submittedName>
</protein>
<proteinExistence type="predicted"/>
<name>A0A2P2PGH4_RHIMU</name>
<evidence type="ECO:0000313" key="1">
    <source>
        <dbReference type="EMBL" id="MBX53771.1"/>
    </source>
</evidence>
<reference evidence="1" key="1">
    <citation type="submission" date="2018-02" db="EMBL/GenBank/DDBJ databases">
        <title>Rhizophora mucronata_Transcriptome.</title>
        <authorList>
            <person name="Meera S.P."/>
            <person name="Sreeshan A."/>
            <person name="Augustine A."/>
        </authorList>
    </citation>
    <scope>NUCLEOTIDE SEQUENCE</scope>
    <source>
        <tissue evidence="1">Leaf</tissue>
    </source>
</reference>
<sequence length="23" mass="2601">MSKELEELLVKVMGLQDLTVDPL</sequence>
<dbReference type="EMBL" id="GGEC01073287">
    <property type="protein sequence ID" value="MBX53771.1"/>
    <property type="molecule type" value="Transcribed_RNA"/>
</dbReference>
<accession>A0A2P2PGH4</accession>
<dbReference type="AlphaFoldDB" id="A0A2P2PGH4"/>